<proteinExistence type="predicted"/>
<accession>A0A494UU36</accession>
<dbReference type="SUPFAM" id="SSF47413">
    <property type="entry name" value="lambda repressor-like DNA-binding domains"/>
    <property type="match status" value="1"/>
</dbReference>
<dbReference type="CDD" id="cd00093">
    <property type="entry name" value="HTH_XRE"/>
    <property type="match status" value="1"/>
</dbReference>
<dbReference type="AlphaFoldDB" id="A0A494UU36"/>
<organism evidence="3 4">
    <name type="scientific">Streptomyces fungicidicus</name>
    <dbReference type="NCBI Taxonomy" id="68203"/>
    <lineage>
        <taxon>Bacteria</taxon>
        <taxon>Bacillati</taxon>
        <taxon>Actinomycetota</taxon>
        <taxon>Actinomycetes</taxon>
        <taxon>Kitasatosporales</taxon>
        <taxon>Streptomycetaceae</taxon>
        <taxon>Streptomyces</taxon>
    </lineage>
</organism>
<dbReference type="EMBL" id="CP023407">
    <property type="protein sequence ID" value="AYL34209.1"/>
    <property type="molecule type" value="Genomic_DNA"/>
</dbReference>
<dbReference type="PROSITE" id="PS50943">
    <property type="entry name" value="HTH_CROC1"/>
    <property type="match status" value="1"/>
</dbReference>
<gene>
    <name evidence="3" type="ORF">CNQ36_01490</name>
</gene>
<dbReference type="SMART" id="SM00530">
    <property type="entry name" value="HTH_XRE"/>
    <property type="match status" value="1"/>
</dbReference>
<feature type="region of interest" description="Disordered" evidence="1">
    <location>
        <begin position="418"/>
        <end position="448"/>
    </location>
</feature>
<dbReference type="SUPFAM" id="SSF48452">
    <property type="entry name" value="TPR-like"/>
    <property type="match status" value="1"/>
</dbReference>
<dbReference type="Proteomes" id="UP000282170">
    <property type="component" value="Chromosome"/>
</dbReference>
<evidence type="ECO:0000313" key="4">
    <source>
        <dbReference type="Proteomes" id="UP000282170"/>
    </source>
</evidence>
<dbReference type="KEGG" id="sfug:CNQ36_01490"/>
<dbReference type="Gene3D" id="1.25.40.10">
    <property type="entry name" value="Tetratricopeptide repeat domain"/>
    <property type="match status" value="1"/>
</dbReference>
<dbReference type="GO" id="GO:0003677">
    <property type="term" value="F:DNA binding"/>
    <property type="evidence" value="ECO:0007669"/>
    <property type="project" value="InterPro"/>
</dbReference>
<protein>
    <submittedName>
        <fullName evidence="3">Transcriptional regulator</fullName>
    </submittedName>
</protein>
<dbReference type="Gene3D" id="1.10.260.40">
    <property type="entry name" value="lambda repressor-like DNA-binding domains"/>
    <property type="match status" value="1"/>
</dbReference>
<name>A0A494UU36_9ACTN</name>
<dbReference type="GeneID" id="93881445"/>
<dbReference type="InterPro" id="IPR011990">
    <property type="entry name" value="TPR-like_helical_dom_sf"/>
</dbReference>
<sequence>MLDQPQFGRRLKRLRTARGLSQADVVGDGMSTGHLSRLESGGRRPTERTVAYLARRLGVDASALTGPQDDGSLSGVLAAVVSAPSGTDSTAALDRAVEDDPGDDPAARWQALWLLSQAAGRDGDHRSERTRLLELLALSRSLDAPDLHTRSLVRYARCTRAIGDLDTAESAATEALALARTAHLCVPDTLAALLELISTETELGRWEAASQHVDELDRDLLPRASAVQAAEALWTAAVVSSRKGDDAAAMARLDQALSLLKDGREDLTAWARLRTAAAAAALQMSPPRVAAAEEWLTAAASVLDLTGTPAQLQELHALQAHLAFAQGRLEDAALLSRTVLSEEDLRLPYRDRVRLSVLDGRLAIHAGRVEEGVAALQQLARQATQSGYVGLAAHVWQVLATALAAGIHPSGAAPCHTCRGRSGGPRSVNGRGTRAGGADGLAESRGKP</sequence>
<evidence type="ECO:0000259" key="2">
    <source>
        <dbReference type="PROSITE" id="PS50943"/>
    </source>
</evidence>
<reference evidence="3 4" key="1">
    <citation type="submission" date="2017-09" db="EMBL/GenBank/DDBJ databases">
        <authorList>
            <person name="Zhang H."/>
            <person name="Hu S."/>
            <person name="Xu J."/>
            <person name="He Z."/>
        </authorList>
    </citation>
    <scope>NUCLEOTIDE SEQUENCE [LARGE SCALE GENOMIC DNA]</scope>
    <source>
        <strain evidence="3 4">TXX3120</strain>
    </source>
</reference>
<keyword evidence="4" id="KW-1185">Reference proteome</keyword>
<dbReference type="InterPro" id="IPR010982">
    <property type="entry name" value="Lambda_DNA-bd_dom_sf"/>
</dbReference>
<dbReference type="RefSeq" id="WP_121544604.1">
    <property type="nucleotide sequence ID" value="NZ_CP023407.1"/>
</dbReference>
<dbReference type="InterPro" id="IPR001387">
    <property type="entry name" value="Cro/C1-type_HTH"/>
</dbReference>
<evidence type="ECO:0000313" key="3">
    <source>
        <dbReference type="EMBL" id="AYL34209.1"/>
    </source>
</evidence>
<dbReference type="Pfam" id="PF13560">
    <property type="entry name" value="HTH_31"/>
    <property type="match status" value="1"/>
</dbReference>
<feature type="domain" description="HTH cro/C1-type" evidence="2">
    <location>
        <begin position="11"/>
        <end position="64"/>
    </location>
</feature>
<evidence type="ECO:0000256" key="1">
    <source>
        <dbReference type="SAM" id="MobiDB-lite"/>
    </source>
</evidence>